<feature type="region of interest" description="Disordered" evidence="4">
    <location>
        <begin position="1"/>
        <end position="34"/>
    </location>
</feature>
<evidence type="ECO:0000259" key="5">
    <source>
        <dbReference type="PROSITE" id="PS50949"/>
    </source>
</evidence>
<evidence type="ECO:0000256" key="2">
    <source>
        <dbReference type="ARBA" id="ARBA00023125"/>
    </source>
</evidence>
<dbReference type="PANTHER" id="PTHR43537:SF49">
    <property type="entry name" value="TRANSCRIPTIONAL REGULATORY PROTEIN"/>
    <property type="match status" value="1"/>
</dbReference>
<dbReference type="SUPFAM" id="SSF48008">
    <property type="entry name" value="GntR ligand-binding domain-like"/>
    <property type="match status" value="1"/>
</dbReference>
<dbReference type="eggNOG" id="COG1802">
    <property type="taxonomic scope" value="Bacteria"/>
</dbReference>
<dbReference type="EMBL" id="CR555306">
    <property type="protein sequence ID" value="CAI09344.1"/>
    <property type="molecule type" value="Genomic_DNA"/>
</dbReference>
<gene>
    <name evidence="6" type="primary">gntR</name>
    <name evidence="6" type="ORF">ebA5664</name>
</gene>
<dbReference type="InterPro" id="IPR008920">
    <property type="entry name" value="TF_FadR/GntR_C"/>
</dbReference>
<dbReference type="InterPro" id="IPR000524">
    <property type="entry name" value="Tscrpt_reg_HTH_GntR"/>
</dbReference>
<dbReference type="AlphaFoldDB" id="Q5P020"/>
<dbReference type="GO" id="GO:0003700">
    <property type="term" value="F:DNA-binding transcription factor activity"/>
    <property type="evidence" value="ECO:0007669"/>
    <property type="project" value="InterPro"/>
</dbReference>
<feature type="domain" description="HTH gntR-type" evidence="5">
    <location>
        <begin position="9"/>
        <end position="76"/>
    </location>
</feature>
<proteinExistence type="predicted"/>
<dbReference type="Proteomes" id="UP000006552">
    <property type="component" value="Chromosome"/>
</dbReference>
<dbReference type="SMART" id="SM00895">
    <property type="entry name" value="FCD"/>
    <property type="match status" value="1"/>
</dbReference>
<dbReference type="HOGENOM" id="CLU_017584_5_1_4"/>
<dbReference type="CDD" id="cd07377">
    <property type="entry name" value="WHTH_GntR"/>
    <property type="match status" value="1"/>
</dbReference>
<dbReference type="Gene3D" id="1.20.120.530">
    <property type="entry name" value="GntR ligand-binding domain-like"/>
    <property type="match status" value="1"/>
</dbReference>
<evidence type="ECO:0000256" key="1">
    <source>
        <dbReference type="ARBA" id="ARBA00023015"/>
    </source>
</evidence>
<dbReference type="SMART" id="SM00345">
    <property type="entry name" value="HTH_GNTR"/>
    <property type="match status" value="1"/>
</dbReference>
<dbReference type="Pfam" id="PF07729">
    <property type="entry name" value="FCD"/>
    <property type="match status" value="1"/>
</dbReference>
<dbReference type="PRINTS" id="PR00035">
    <property type="entry name" value="HTHGNTR"/>
</dbReference>
<dbReference type="RefSeq" id="WP_011239009.1">
    <property type="nucleotide sequence ID" value="NC_006513.1"/>
</dbReference>
<dbReference type="InterPro" id="IPR036390">
    <property type="entry name" value="WH_DNA-bd_sf"/>
</dbReference>
<accession>Q5P020</accession>
<dbReference type="Gene3D" id="1.10.10.10">
    <property type="entry name" value="Winged helix-like DNA-binding domain superfamily/Winged helix DNA-binding domain"/>
    <property type="match status" value="1"/>
</dbReference>
<dbReference type="GO" id="GO:0003677">
    <property type="term" value="F:DNA binding"/>
    <property type="evidence" value="ECO:0007669"/>
    <property type="project" value="UniProtKB-KW"/>
</dbReference>
<dbReference type="STRING" id="76114.ebA5664"/>
<evidence type="ECO:0000256" key="3">
    <source>
        <dbReference type="ARBA" id="ARBA00023163"/>
    </source>
</evidence>
<keyword evidence="1" id="KW-0805">Transcription regulation</keyword>
<dbReference type="PROSITE" id="PS50949">
    <property type="entry name" value="HTH_GNTR"/>
    <property type="match status" value="1"/>
</dbReference>
<keyword evidence="3" id="KW-0804">Transcription</keyword>
<organism evidence="6 7">
    <name type="scientific">Aromatoleum aromaticum (strain DSM 19018 / LMG 30748 / EbN1)</name>
    <name type="common">Azoarcus sp. (strain EbN1)</name>
    <dbReference type="NCBI Taxonomy" id="76114"/>
    <lineage>
        <taxon>Bacteria</taxon>
        <taxon>Pseudomonadati</taxon>
        <taxon>Pseudomonadota</taxon>
        <taxon>Betaproteobacteria</taxon>
        <taxon>Rhodocyclales</taxon>
        <taxon>Rhodocyclaceae</taxon>
        <taxon>Aromatoleum</taxon>
    </lineage>
</organism>
<dbReference type="PANTHER" id="PTHR43537">
    <property type="entry name" value="TRANSCRIPTIONAL REGULATOR, GNTR FAMILY"/>
    <property type="match status" value="1"/>
</dbReference>
<keyword evidence="2" id="KW-0238">DNA-binding</keyword>
<name>Q5P020_AROAE</name>
<keyword evidence="7" id="KW-1185">Reference proteome</keyword>
<dbReference type="KEGG" id="eba:ebA5664"/>
<dbReference type="InterPro" id="IPR036388">
    <property type="entry name" value="WH-like_DNA-bd_sf"/>
</dbReference>
<evidence type="ECO:0000256" key="4">
    <source>
        <dbReference type="SAM" id="MobiDB-lite"/>
    </source>
</evidence>
<evidence type="ECO:0000313" key="6">
    <source>
        <dbReference type="EMBL" id="CAI09344.1"/>
    </source>
</evidence>
<dbReference type="SUPFAM" id="SSF46785">
    <property type="entry name" value="Winged helix' DNA-binding domain"/>
    <property type="match status" value="1"/>
</dbReference>
<evidence type="ECO:0000313" key="7">
    <source>
        <dbReference type="Proteomes" id="UP000006552"/>
    </source>
</evidence>
<dbReference type="OrthoDB" id="5343379at2"/>
<protein>
    <submittedName>
        <fullName evidence="6">Transcriptional regulator</fullName>
    </submittedName>
</protein>
<dbReference type="InterPro" id="IPR011711">
    <property type="entry name" value="GntR_C"/>
</dbReference>
<sequence length="227" mass="25228">MDQRRTVKPNLASSIRDSLQEDIESGKLPPGTPLDERAIAAQFSVSRTPVREALQQLAAQNLVHITPRQGVVVSRLSVPQLRDMLELLGELEALCAKLAARRASEELRASLESVLQQGLEASQSGNVGEYSNANLRFHEVIYAGSRNELLAQQVRPLRRLIQRYNVNNRQLQTPTQIEDSMRAHRKIADAIMTGDEALAYRLMLEHVPVGASGFSEFLSSLPASFFE</sequence>
<reference evidence="6 7" key="1">
    <citation type="journal article" date="2005" name="Arch. Microbiol.">
        <title>The genome sequence of an anaerobic aromatic-degrading denitrifying bacterium, strain EbN1.</title>
        <authorList>
            <person name="Rabus R."/>
            <person name="Kube M."/>
            <person name="Heider J."/>
            <person name="Beck A."/>
            <person name="Heitmann K."/>
            <person name="Widdel F."/>
            <person name="Reinhardt R."/>
        </authorList>
    </citation>
    <scope>NUCLEOTIDE SEQUENCE [LARGE SCALE GENOMIC DNA]</scope>
    <source>
        <strain evidence="6 7">EbN1</strain>
    </source>
</reference>
<dbReference type="Pfam" id="PF00392">
    <property type="entry name" value="GntR"/>
    <property type="match status" value="1"/>
</dbReference>